<accession>A0A0H4VNN6</accession>
<proteinExistence type="predicted"/>
<protein>
    <submittedName>
        <fullName evidence="1">Uncharacterized protein</fullName>
    </submittedName>
</protein>
<dbReference type="Proteomes" id="UP000036458">
    <property type="component" value="Chromosome"/>
</dbReference>
<dbReference type="AlphaFoldDB" id="A0A0H4VNN6"/>
<dbReference type="STRING" id="1379910.TH63_07260"/>
<reference evidence="1 2" key="1">
    <citation type="submission" date="2015-01" db="EMBL/GenBank/DDBJ databases">
        <title>Rufibacter sp./DG31D/ whole genome sequencing.</title>
        <authorList>
            <person name="Kim M.K."/>
            <person name="Srinivasan S."/>
            <person name="Lee J.-J."/>
        </authorList>
    </citation>
    <scope>NUCLEOTIDE SEQUENCE [LARGE SCALE GENOMIC DNA]</scope>
    <source>
        <strain evidence="1 2">DG31D</strain>
    </source>
</reference>
<keyword evidence="2" id="KW-1185">Reference proteome</keyword>
<evidence type="ECO:0000313" key="1">
    <source>
        <dbReference type="EMBL" id="AKQ45487.1"/>
    </source>
</evidence>
<evidence type="ECO:0000313" key="2">
    <source>
        <dbReference type="Proteomes" id="UP000036458"/>
    </source>
</evidence>
<dbReference type="PATRIC" id="fig|1379910.4.peg.1591"/>
<sequence length="331" mass="37368">MMNRVVILVPRSLIFEESIKFISYIFNLPIAKQYVFDFAETKRIDSFSLIFLSSEIHRFRHERIISKFIGKNFEHFTYGAHMGFFQAFGMDYGNKPGSFKGNNNYIPISLFNADKIKERAKELLINPAEILEIKAKEISKLLTRKEEGDLFNVLSYSIREILRNIIEHSQSHEFGFCAQYLPSKNLVSFAILDRGIGIKKGLSGNPTLQLESHLEAIEKSLEPGVSGKVFKGQKRKPKGDWANSGYGLFMTSSLCKLGGSFFIASGDKGIYLSEKQKRILDTPLQGTALNLTFDITRLKNLDVMLAEIRKNVSKSSIKASPSSMGLITNLN</sequence>
<gene>
    <name evidence="1" type="ORF">TH63_07260</name>
</gene>
<dbReference type="KEGG" id="ruf:TH63_07260"/>
<name>A0A0H4VNN6_9BACT</name>
<organism evidence="1 2">
    <name type="scientific">Rufibacter radiotolerans</name>
    <dbReference type="NCBI Taxonomy" id="1379910"/>
    <lineage>
        <taxon>Bacteria</taxon>
        <taxon>Pseudomonadati</taxon>
        <taxon>Bacteroidota</taxon>
        <taxon>Cytophagia</taxon>
        <taxon>Cytophagales</taxon>
        <taxon>Hymenobacteraceae</taxon>
        <taxon>Rufibacter</taxon>
    </lineage>
</organism>
<dbReference type="EMBL" id="CP010777">
    <property type="protein sequence ID" value="AKQ45487.1"/>
    <property type="molecule type" value="Genomic_DNA"/>
</dbReference>